<dbReference type="PANTHER" id="PTHR12243">
    <property type="entry name" value="MADF DOMAIN TRANSCRIPTION FACTOR"/>
    <property type="match status" value="1"/>
</dbReference>
<dbReference type="InterPro" id="IPR006578">
    <property type="entry name" value="MADF-dom"/>
</dbReference>
<dbReference type="PANTHER" id="PTHR12243:SF67">
    <property type="entry name" value="COREPRESSOR OF PANGOLIN, ISOFORM A-RELATED"/>
    <property type="match status" value="1"/>
</dbReference>
<protein>
    <submittedName>
        <fullName evidence="2">Leucine--tRNA ligase</fullName>
    </submittedName>
</protein>
<dbReference type="PROSITE" id="PS51029">
    <property type="entry name" value="MADF"/>
    <property type="match status" value="1"/>
</dbReference>
<dbReference type="GO" id="GO:0005634">
    <property type="term" value="C:nucleus"/>
    <property type="evidence" value="ECO:0007669"/>
    <property type="project" value="TreeGrafter"/>
</dbReference>
<dbReference type="GO" id="GO:0016874">
    <property type="term" value="F:ligase activity"/>
    <property type="evidence" value="ECO:0007669"/>
    <property type="project" value="UniProtKB-KW"/>
</dbReference>
<evidence type="ECO:0000313" key="3">
    <source>
        <dbReference type="Proteomes" id="UP001219518"/>
    </source>
</evidence>
<organism evidence="2 3">
    <name type="scientific">Frankliniella fusca</name>
    <dbReference type="NCBI Taxonomy" id="407009"/>
    <lineage>
        <taxon>Eukaryota</taxon>
        <taxon>Metazoa</taxon>
        <taxon>Ecdysozoa</taxon>
        <taxon>Arthropoda</taxon>
        <taxon>Hexapoda</taxon>
        <taxon>Insecta</taxon>
        <taxon>Pterygota</taxon>
        <taxon>Neoptera</taxon>
        <taxon>Paraneoptera</taxon>
        <taxon>Thysanoptera</taxon>
        <taxon>Terebrantia</taxon>
        <taxon>Thripoidea</taxon>
        <taxon>Thripidae</taxon>
        <taxon>Frankliniella</taxon>
    </lineage>
</organism>
<feature type="domain" description="MADF" evidence="1">
    <location>
        <begin position="25"/>
        <end position="72"/>
    </location>
</feature>
<keyword evidence="2" id="KW-0436">Ligase</keyword>
<reference evidence="2" key="1">
    <citation type="submission" date="2021-07" db="EMBL/GenBank/DDBJ databases">
        <authorList>
            <person name="Catto M.A."/>
            <person name="Jacobson A."/>
            <person name="Kennedy G."/>
            <person name="Labadie P."/>
            <person name="Hunt B.G."/>
            <person name="Srinivasan R."/>
        </authorList>
    </citation>
    <scope>NUCLEOTIDE SEQUENCE</scope>
    <source>
        <strain evidence="2">PL_HMW_Pooled</strain>
        <tissue evidence="2">Head</tissue>
    </source>
</reference>
<proteinExistence type="predicted"/>
<reference evidence="2" key="2">
    <citation type="journal article" date="2023" name="BMC Genomics">
        <title>Pest status, molecular evolution, and epigenetic factors derived from the genome assembly of Frankliniella fusca, a thysanopteran phytovirus vector.</title>
        <authorList>
            <person name="Catto M.A."/>
            <person name="Labadie P.E."/>
            <person name="Jacobson A.L."/>
            <person name="Kennedy G.G."/>
            <person name="Srinivasan R."/>
            <person name="Hunt B.G."/>
        </authorList>
    </citation>
    <scope>NUCLEOTIDE SEQUENCE</scope>
    <source>
        <strain evidence="2">PL_HMW_Pooled</strain>
    </source>
</reference>
<dbReference type="Proteomes" id="UP001219518">
    <property type="component" value="Unassembled WGS sequence"/>
</dbReference>
<dbReference type="AlphaFoldDB" id="A0AAE1I047"/>
<comment type="caution">
    <text evidence="2">The sequence shown here is derived from an EMBL/GenBank/DDBJ whole genome shotgun (WGS) entry which is preliminary data.</text>
</comment>
<name>A0AAE1I047_9NEOP</name>
<dbReference type="GO" id="GO:0005667">
    <property type="term" value="C:transcription regulator complex"/>
    <property type="evidence" value="ECO:0007669"/>
    <property type="project" value="TreeGrafter"/>
</dbReference>
<dbReference type="GO" id="GO:0006357">
    <property type="term" value="P:regulation of transcription by RNA polymerase II"/>
    <property type="evidence" value="ECO:0007669"/>
    <property type="project" value="TreeGrafter"/>
</dbReference>
<gene>
    <name evidence="2" type="ORF">KUF71_019532</name>
</gene>
<evidence type="ECO:0000313" key="2">
    <source>
        <dbReference type="EMBL" id="KAK3929701.1"/>
    </source>
</evidence>
<dbReference type="EMBL" id="JAHWGI010001402">
    <property type="protein sequence ID" value="KAK3929701.1"/>
    <property type="molecule type" value="Genomic_DNA"/>
</dbReference>
<sequence length="72" mass="8573">MELAERFHRPKREVRAPQSYMTNELLIAAVRERPALWDDNLVEYRDRDLKKRLWQQIANLFTGGSPNDCQKS</sequence>
<accession>A0AAE1I047</accession>
<dbReference type="Pfam" id="PF10545">
    <property type="entry name" value="MADF_DNA_bdg"/>
    <property type="match status" value="1"/>
</dbReference>
<keyword evidence="3" id="KW-1185">Reference proteome</keyword>
<dbReference type="InterPro" id="IPR039353">
    <property type="entry name" value="TF_Adf1"/>
</dbReference>
<evidence type="ECO:0000259" key="1">
    <source>
        <dbReference type="PROSITE" id="PS51029"/>
    </source>
</evidence>